<evidence type="ECO:0000313" key="10">
    <source>
        <dbReference type="EMBL" id="VYS86691.1"/>
    </source>
</evidence>
<dbReference type="EC" id="1.3.1.95" evidence="10"/>
<accession>A0A6N2S396</accession>
<evidence type="ECO:0000256" key="5">
    <source>
        <dbReference type="ARBA" id="ARBA00023002"/>
    </source>
</evidence>
<proteinExistence type="inferred from homology"/>
<keyword evidence="5 6" id="KW-0560">Oxidoreductase</keyword>
<dbReference type="InterPro" id="IPR046373">
    <property type="entry name" value="Acyl-CoA_Oxase/DH_mid-dom_sf"/>
</dbReference>
<dbReference type="GeneID" id="23115275"/>
<dbReference type="Gene3D" id="1.10.540.10">
    <property type="entry name" value="Acyl-CoA dehydrogenase/oxidase, N-terminal domain"/>
    <property type="match status" value="1"/>
</dbReference>
<dbReference type="PIRSF" id="PIRSF016578">
    <property type="entry name" value="HsaA"/>
    <property type="match status" value="1"/>
</dbReference>
<evidence type="ECO:0000259" key="9">
    <source>
        <dbReference type="Pfam" id="PF02771"/>
    </source>
</evidence>
<feature type="domain" description="Acyl-CoA dehydrogenase/oxidase N-terminal" evidence="9">
    <location>
        <begin position="4"/>
        <end position="114"/>
    </location>
</feature>
<keyword evidence="3 6" id="KW-0285">Flavoprotein</keyword>
<dbReference type="InterPro" id="IPR037069">
    <property type="entry name" value="AcylCoA_DH/ox_N_sf"/>
</dbReference>
<dbReference type="EMBL" id="CACRTF010000006">
    <property type="protein sequence ID" value="VYS86691.1"/>
    <property type="molecule type" value="Genomic_DNA"/>
</dbReference>
<dbReference type="GO" id="GO:0003995">
    <property type="term" value="F:acyl-CoA dehydrogenase activity"/>
    <property type="evidence" value="ECO:0007669"/>
    <property type="project" value="InterPro"/>
</dbReference>
<dbReference type="InterPro" id="IPR006089">
    <property type="entry name" value="Acyl-CoA_DH_CS"/>
</dbReference>
<keyword evidence="4 6" id="KW-0274">FAD</keyword>
<feature type="domain" description="Acyl-CoA dehydrogenase/oxidase C-terminal" evidence="7">
    <location>
        <begin position="228"/>
        <end position="375"/>
    </location>
</feature>
<dbReference type="PANTHER" id="PTHR43884">
    <property type="entry name" value="ACYL-COA DEHYDROGENASE"/>
    <property type="match status" value="1"/>
</dbReference>
<dbReference type="PANTHER" id="PTHR43884:SF12">
    <property type="entry name" value="ISOVALERYL-COA DEHYDROGENASE, MITOCHONDRIAL-RELATED"/>
    <property type="match status" value="1"/>
</dbReference>
<protein>
    <submittedName>
        <fullName evidence="10">Acryloyl-CoA reductase (NADH)</fullName>
        <ecNumber evidence="10">1.3.1.95</ecNumber>
    </submittedName>
</protein>
<dbReference type="Pfam" id="PF02770">
    <property type="entry name" value="Acyl-CoA_dh_M"/>
    <property type="match status" value="1"/>
</dbReference>
<dbReference type="Pfam" id="PF02771">
    <property type="entry name" value="Acyl-CoA_dh_N"/>
    <property type="match status" value="1"/>
</dbReference>
<dbReference type="PROSITE" id="PS00072">
    <property type="entry name" value="ACYL_COA_DH_1"/>
    <property type="match status" value="1"/>
</dbReference>
<dbReference type="SUPFAM" id="SSF47203">
    <property type="entry name" value="Acyl-CoA dehydrogenase C-terminal domain-like"/>
    <property type="match status" value="1"/>
</dbReference>
<dbReference type="GO" id="GO:0043958">
    <property type="term" value="F:acryloyl-CoA reductase (NADH) activity"/>
    <property type="evidence" value="ECO:0007669"/>
    <property type="project" value="UniProtKB-EC"/>
</dbReference>
<dbReference type="InterPro" id="IPR009100">
    <property type="entry name" value="AcylCoA_DH/oxidase_NM_dom_sf"/>
</dbReference>
<dbReference type="InterPro" id="IPR006091">
    <property type="entry name" value="Acyl-CoA_Oxase/DH_mid-dom"/>
</dbReference>
<reference evidence="10" key="1">
    <citation type="submission" date="2019-11" db="EMBL/GenBank/DDBJ databases">
        <authorList>
            <person name="Feng L."/>
        </authorList>
    </citation>
    <scope>NUCLEOTIDE SEQUENCE</scope>
    <source>
        <strain evidence="10">CbolteaeLFYP116</strain>
    </source>
</reference>
<dbReference type="InterPro" id="IPR036250">
    <property type="entry name" value="AcylCo_DH-like_C"/>
</dbReference>
<dbReference type="InterPro" id="IPR013786">
    <property type="entry name" value="AcylCoA_DH/ox_N"/>
</dbReference>
<dbReference type="Pfam" id="PF00441">
    <property type="entry name" value="Acyl-CoA_dh_1"/>
    <property type="match status" value="1"/>
</dbReference>
<dbReference type="FunFam" id="1.10.540.10:FF:000002">
    <property type="entry name" value="Acyl-CoA dehydrogenase FadE19"/>
    <property type="match status" value="1"/>
</dbReference>
<evidence type="ECO:0000256" key="2">
    <source>
        <dbReference type="ARBA" id="ARBA00009347"/>
    </source>
</evidence>
<organism evidence="10">
    <name type="scientific">Enterocloster bolteae</name>
    <dbReference type="NCBI Taxonomy" id="208479"/>
    <lineage>
        <taxon>Bacteria</taxon>
        <taxon>Bacillati</taxon>
        <taxon>Bacillota</taxon>
        <taxon>Clostridia</taxon>
        <taxon>Lachnospirales</taxon>
        <taxon>Lachnospiraceae</taxon>
        <taxon>Enterocloster</taxon>
    </lineage>
</organism>
<dbReference type="FunFam" id="1.20.140.10:FF:000004">
    <property type="entry name" value="Acyl-CoA dehydrogenase FadE25"/>
    <property type="match status" value="1"/>
</dbReference>
<evidence type="ECO:0000256" key="6">
    <source>
        <dbReference type="RuleBase" id="RU362125"/>
    </source>
</evidence>
<evidence type="ECO:0000259" key="8">
    <source>
        <dbReference type="Pfam" id="PF02770"/>
    </source>
</evidence>
<dbReference type="InterPro" id="IPR009075">
    <property type="entry name" value="AcylCo_DH/oxidase_C"/>
</dbReference>
<evidence type="ECO:0000256" key="3">
    <source>
        <dbReference type="ARBA" id="ARBA00022630"/>
    </source>
</evidence>
<name>A0A6N2S396_9FIRM</name>
<dbReference type="Gene3D" id="2.40.110.10">
    <property type="entry name" value="Butyryl-CoA Dehydrogenase, subunit A, domain 2"/>
    <property type="match status" value="1"/>
</dbReference>
<dbReference type="SUPFAM" id="SSF56645">
    <property type="entry name" value="Acyl-CoA dehydrogenase NM domain-like"/>
    <property type="match status" value="1"/>
</dbReference>
<comment type="cofactor">
    <cofactor evidence="1 6">
        <name>FAD</name>
        <dbReference type="ChEBI" id="CHEBI:57692"/>
    </cofactor>
</comment>
<comment type="similarity">
    <text evidence="2 6">Belongs to the acyl-CoA dehydrogenase family.</text>
</comment>
<dbReference type="FunFam" id="2.40.110.10:FF:000001">
    <property type="entry name" value="Acyl-CoA dehydrogenase, mitochondrial"/>
    <property type="match status" value="1"/>
</dbReference>
<dbReference type="GO" id="GO:0050660">
    <property type="term" value="F:flavin adenine dinucleotide binding"/>
    <property type="evidence" value="ECO:0007669"/>
    <property type="project" value="InterPro"/>
</dbReference>
<feature type="domain" description="Acyl-CoA oxidase/dehydrogenase middle" evidence="8">
    <location>
        <begin position="118"/>
        <end position="216"/>
    </location>
</feature>
<sequence length="378" mass="41062">MFEQKHEMLRKLAKEFAEKELEPIAGDAEKNGCYPPELWQKAAQYGFGGITIPKEYGGAGGDYKSLAIVVEEFCKKDAAASSLLMSNSLSGAPYLYYGTEEQKQKYLKPMVLGEKIGSFALTEPGAGSDSAATQTTCLWDEEQGCYILNGRKCFITMGPICDHAVVFAKSDLTATGTRGISAFIVEASWDGFSRGKTEEKMGMHASVTSDLIFNNVKVPKENLLGEEGKGFKIAMGILDAGRVTVAAQGLGIAAGCLDLAIAYSKERVQFGKPICKLQDVAFKLADMATEVQATRLLVYDAADRLDRHESVTMKAAMAKYKAGEVCNSVAYKALQIHGGYGYMQDYAIERMTRAARLVSIYEGTSEIQKLVISGNLLK</sequence>
<evidence type="ECO:0000256" key="4">
    <source>
        <dbReference type="ARBA" id="ARBA00022827"/>
    </source>
</evidence>
<gene>
    <name evidence="10" type="primary">acrC</name>
    <name evidence="10" type="ORF">CBLFYP116_00961</name>
</gene>
<evidence type="ECO:0000259" key="7">
    <source>
        <dbReference type="Pfam" id="PF00441"/>
    </source>
</evidence>
<evidence type="ECO:0000256" key="1">
    <source>
        <dbReference type="ARBA" id="ARBA00001974"/>
    </source>
</evidence>
<dbReference type="Gene3D" id="1.20.140.10">
    <property type="entry name" value="Butyryl-CoA Dehydrogenase, subunit A, domain 3"/>
    <property type="match status" value="1"/>
</dbReference>
<dbReference type="AlphaFoldDB" id="A0A6N2S396"/>
<dbReference type="RefSeq" id="WP_002577037.1">
    <property type="nucleotide sequence ID" value="NZ_BAABZS010000001.1"/>
</dbReference>